<reference evidence="3 4" key="1">
    <citation type="journal article" date="2018" name="Sci. Rep.">
        <title>Comparative genomics provides insights into the lifestyle and reveals functional heterogeneity of dark septate endophytic fungi.</title>
        <authorList>
            <person name="Knapp D.G."/>
            <person name="Nemeth J.B."/>
            <person name="Barry K."/>
            <person name="Hainaut M."/>
            <person name="Henrissat B."/>
            <person name="Johnson J."/>
            <person name="Kuo A."/>
            <person name="Lim J.H.P."/>
            <person name="Lipzen A."/>
            <person name="Nolan M."/>
            <person name="Ohm R.A."/>
            <person name="Tamas L."/>
            <person name="Grigoriev I.V."/>
            <person name="Spatafora J.W."/>
            <person name="Nagy L.G."/>
            <person name="Kovacs G.M."/>
        </authorList>
    </citation>
    <scope>NUCLEOTIDE SEQUENCE [LARGE SCALE GENOMIC DNA]</scope>
    <source>
        <strain evidence="3 4">DSE2036</strain>
    </source>
</reference>
<evidence type="ECO:0000313" key="3">
    <source>
        <dbReference type="EMBL" id="PVH91245.1"/>
    </source>
</evidence>
<organism evidence="3 4">
    <name type="scientific">Periconia macrospinosa</name>
    <dbReference type="NCBI Taxonomy" id="97972"/>
    <lineage>
        <taxon>Eukaryota</taxon>
        <taxon>Fungi</taxon>
        <taxon>Dikarya</taxon>
        <taxon>Ascomycota</taxon>
        <taxon>Pezizomycotina</taxon>
        <taxon>Dothideomycetes</taxon>
        <taxon>Pleosporomycetidae</taxon>
        <taxon>Pleosporales</taxon>
        <taxon>Massarineae</taxon>
        <taxon>Periconiaceae</taxon>
        <taxon>Periconia</taxon>
    </lineage>
</organism>
<dbReference type="Pfam" id="PF25000">
    <property type="entry name" value="DUF7779"/>
    <property type="match status" value="1"/>
</dbReference>
<gene>
    <name evidence="3" type="ORF">DM02DRAFT_546198</name>
</gene>
<sequence length="200" mass="23329">TWQISFEHIRETRPSAAGLLSLMSFFDRQGIPEELLRARARAQPEEEPAQQEQHERDSKQQTWEEEDSASHFEMHRLVQLATRKWLQLHDELEQWKQNFVSNLCAAFPTGNHENWAVCQRLFAHAKSAAEQRPEREVSLRDWASLLYKAAWYALLIGNWAEAGAMSLQSTKTRRKILGVDHEDTLWHTVAELTNMPREVV</sequence>
<dbReference type="EMBL" id="KZ805915">
    <property type="protein sequence ID" value="PVH91245.1"/>
    <property type="molecule type" value="Genomic_DNA"/>
</dbReference>
<feature type="region of interest" description="Disordered" evidence="1">
    <location>
        <begin position="40"/>
        <end position="66"/>
    </location>
</feature>
<name>A0A2V1CZT4_9PLEO</name>
<keyword evidence="4" id="KW-1185">Reference proteome</keyword>
<evidence type="ECO:0000259" key="2">
    <source>
        <dbReference type="Pfam" id="PF25000"/>
    </source>
</evidence>
<proteinExistence type="predicted"/>
<accession>A0A2V1CZT4</accession>
<dbReference type="STRING" id="97972.A0A2V1CZT4"/>
<dbReference type="InterPro" id="IPR056681">
    <property type="entry name" value="DUF7779"/>
</dbReference>
<evidence type="ECO:0000256" key="1">
    <source>
        <dbReference type="SAM" id="MobiDB-lite"/>
    </source>
</evidence>
<feature type="non-terminal residue" evidence="3">
    <location>
        <position position="1"/>
    </location>
</feature>
<evidence type="ECO:0000313" key="4">
    <source>
        <dbReference type="Proteomes" id="UP000244855"/>
    </source>
</evidence>
<dbReference type="OrthoDB" id="20872at2759"/>
<dbReference type="AlphaFoldDB" id="A0A2V1CZT4"/>
<dbReference type="Proteomes" id="UP000244855">
    <property type="component" value="Unassembled WGS sequence"/>
</dbReference>
<feature type="domain" description="DUF7779" evidence="2">
    <location>
        <begin position="11"/>
        <end position="86"/>
    </location>
</feature>
<protein>
    <recommendedName>
        <fullName evidence="2">DUF7779 domain-containing protein</fullName>
    </recommendedName>
</protein>